<dbReference type="Pfam" id="PF13563">
    <property type="entry name" value="2_5_RNA_ligase2"/>
    <property type="match status" value="1"/>
</dbReference>
<gene>
    <name evidence="2" type="ORF">U0C82_11950</name>
</gene>
<evidence type="ECO:0000313" key="3">
    <source>
        <dbReference type="Proteomes" id="UP001294412"/>
    </source>
</evidence>
<proteinExistence type="predicted"/>
<keyword evidence="2" id="KW-0436">Ligase</keyword>
<dbReference type="SUPFAM" id="SSF55144">
    <property type="entry name" value="LigT-like"/>
    <property type="match status" value="1"/>
</dbReference>
<keyword evidence="3" id="KW-1185">Reference proteome</keyword>
<comment type="caution">
    <text evidence="2">The sequence shown here is derived from an EMBL/GenBank/DDBJ whole genome shotgun (WGS) entry which is preliminary data.</text>
</comment>
<dbReference type="Gene3D" id="3.90.1140.10">
    <property type="entry name" value="Cyclic phosphodiesterase"/>
    <property type="match status" value="1"/>
</dbReference>
<name>A0ABU5I3C4_9HYPH</name>
<reference evidence="2 3" key="1">
    <citation type="submission" date="2023-12" db="EMBL/GenBank/DDBJ databases">
        <title>Description of Novel Strain Fulvimarina sp. 2208YS6-2-32 isolated from Uroteuthis (Photololigo) edulis.</title>
        <authorList>
            <person name="Park J.-S."/>
        </authorList>
    </citation>
    <scope>NUCLEOTIDE SEQUENCE [LARGE SCALE GENOMIC DNA]</scope>
    <source>
        <strain evidence="2 3">2208YS6-2-32</strain>
    </source>
</reference>
<protein>
    <submittedName>
        <fullName evidence="2">2'-5' RNA ligase family protein</fullName>
    </submittedName>
</protein>
<evidence type="ECO:0000256" key="1">
    <source>
        <dbReference type="SAM" id="MobiDB-lite"/>
    </source>
</evidence>
<feature type="compositionally biased region" description="Basic and acidic residues" evidence="1">
    <location>
        <begin position="171"/>
        <end position="196"/>
    </location>
</feature>
<accession>A0ABU5I3C4</accession>
<dbReference type="InterPro" id="IPR009097">
    <property type="entry name" value="Cyclic_Pdiesterase"/>
</dbReference>
<dbReference type="EMBL" id="JAXLPB010000003">
    <property type="protein sequence ID" value="MDY8109852.1"/>
    <property type="molecule type" value="Genomic_DNA"/>
</dbReference>
<dbReference type="RefSeq" id="WP_322187339.1">
    <property type="nucleotide sequence ID" value="NZ_JAXLPB010000003.1"/>
</dbReference>
<dbReference type="Proteomes" id="UP001294412">
    <property type="component" value="Unassembled WGS sequence"/>
</dbReference>
<feature type="region of interest" description="Disordered" evidence="1">
    <location>
        <begin position="166"/>
        <end position="196"/>
    </location>
</feature>
<sequence length="196" mass="22176">MSDDAPLILTVKFDDPGFERFQRMRKAHFPAAKNYIPAHLTLFHHLPGDRIDAVIAHLVEVASRQRPIPCRVSGLRFLGKGIAYEVDCHELERLRADLAGHFYDALTAQDRQRIKPHVTIQNKADPVAARTLYDVLESDFEPFPFEVTGLLLWRYRGGPWDPAGEFSFAHGRSDGQTRAGRREDAQSDGDESRDPA</sequence>
<dbReference type="GO" id="GO:0016874">
    <property type="term" value="F:ligase activity"/>
    <property type="evidence" value="ECO:0007669"/>
    <property type="project" value="UniProtKB-KW"/>
</dbReference>
<organism evidence="2 3">
    <name type="scientific">Fulvimarina uroteuthidis</name>
    <dbReference type="NCBI Taxonomy" id="3098149"/>
    <lineage>
        <taxon>Bacteria</taxon>
        <taxon>Pseudomonadati</taxon>
        <taxon>Pseudomonadota</taxon>
        <taxon>Alphaproteobacteria</taxon>
        <taxon>Hyphomicrobiales</taxon>
        <taxon>Aurantimonadaceae</taxon>
        <taxon>Fulvimarina</taxon>
    </lineage>
</organism>
<evidence type="ECO:0000313" key="2">
    <source>
        <dbReference type="EMBL" id="MDY8109852.1"/>
    </source>
</evidence>